<dbReference type="GeneID" id="85305403"/>
<gene>
    <name evidence="2" type="ORF">QBC33DRAFT_157779</name>
</gene>
<dbReference type="RefSeq" id="XP_060287811.1">
    <property type="nucleotide sequence ID" value="XM_060422216.1"/>
</dbReference>
<evidence type="ECO:0000256" key="1">
    <source>
        <dbReference type="SAM" id="MobiDB-lite"/>
    </source>
</evidence>
<name>A0AAJ0FQT8_9PEZI</name>
<sequence length="257" mass="27993">MYVSLLQAIIPPTRGPTEAPPASFPLHAASHTARIGLHFNLIAPSIVRHLNACRKLGEATLGWIGARGVAVAATRHCNRVERTWRMIVRRQLAVHFSFQRSSATSVNKLRNSNSIPSRASRGPSSLADSSPGQLEPGNDPSSTQLACFVRPPQFPPPLSVVGGDGGCLRSRLTPHQQQNFEVSSPPSAHRFILLPCFSQRYVPFCWSCLPLHSRHPPNLPIPRSLSSPSPFSSPSFCNAQASKPAKIHLRTDCLLVN</sequence>
<feature type="compositionally biased region" description="Polar residues" evidence="1">
    <location>
        <begin position="107"/>
        <end position="132"/>
    </location>
</feature>
<evidence type="ECO:0000313" key="2">
    <source>
        <dbReference type="EMBL" id="KAK1771598.1"/>
    </source>
</evidence>
<evidence type="ECO:0000313" key="3">
    <source>
        <dbReference type="Proteomes" id="UP001244011"/>
    </source>
</evidence>
<keyword evidence="3" id="KW-1185">Reference proteome</keyword>
<reference evidence="2" key="1">
    <citation type="submission" date="2023-06" db="EMBL/GenBank/DDBJ databases">
        <title>Genome-scale phylogeny and comparative genomics of the fungal order Sordariales.</title>
        <authorList>
            <consortium name="Lawrence Berkeley National Laboratory"/>
            <person name="Hensen N."/>
            <person name="Bonometti L."/>
            <person name="Westerberg I."/>
            <person name="Brannstrom I.O."/>
            <person name="Guillou S."/>
            <person name="Cros-Aarteil S."/>
            <person name="Calhoun S."/>
            <person name="Haridas S."/>
            <person name="Kuo A."/>
            <person name="Mondo S."/>
            <person name="Pangilinan J."/>
            <person name="Riley R."/>
            <person name="Labutti K."/>
            <person name="Andreopoulos B."/>
            <person name="Lipzen A."/>
            <person name="Chen C."/>
            <person name="Yanf M."/>
            <person name="Daum C."/>
            <person name="Ng V."/>
            <person name="Clum A."/>
            <person name="Steindorff A."/>
            <person name="Ohm R."/>
            <person name="Martin F."/>
            <person name="Silar P."/>
            <person name="Natvig D."/>
            <person name="Lalanne C."/>
            <person name="Gautier V."/>
            <person name="Ament-Velasquez S.L."/>
            <person name="Kruys A."/>
            <person name="Hutchinson M.I."/>
            <person name="Powell A.J."/>
            <person name="Barry K."/>
            <person name="Miller A.N."/>
            <person name="Grigoriev I.V."/>
            <person name="Debuchy R."/>
            <person name="Gladieux P."/>
            <person name="Thoren M.H."/>
            <person name="Johannesson H."/>
        </authorList>
    </citation>
    <scope>NUCLEOTIDE SEQUENCE</scope>
    <source>
        <strain evidence="2">8032-3</strain>
    </source>
</reference>
<dbReference type="Proteomes" id="UP001244011">
    <property type="component" value="Unassembled WGS sequence"/>
</dbReference>
<protein>
    <submittedName>
        <fullName evidence="2">Uncharacterized protein</fullName>
    </submittedName>
</protein>
<dbReference type="EMBL" id="MU838998">
    <property type="protein sequence ID" value="KAK1771598.1"/>
    <property type="molecule type" value="Genomic_DNA"/>
</dbReference>
<accession>A0AAJ0FQT8</accession>
<comment type="caution">
    <text evidence="2">The sequence shown here is derived from an EMBL/GenBank/DDBJ whole genome shotgun (WGS) entry which is preliminary data.</text>
</comment>
<feature type="region of interest" description="Disordered" evidence="1">
    <location>
        <begin position="107"/>
        <end position="146"/>
    </location>
</feature>
<organism evidence="2 3">
    <name type="scientific">Phialemonium atrogriseum</name>
    <dbReference type="NCBI Taxonomy" id="1093897"/>
    <lineage>
        <taxon>Eukaryota</taxon>
        <taxon>Fungi</taxon>
        <taxon>Dikarya</taxon>
        <taxon>Ascomycota</taxon>
        <taxon>Pezizomycotina</taxon>
        <taxon>Sordariomycetes</taxon>
        <taxon>Sordariomycetidae</taxon>
        <taxon>Cephalothecales</taxon>
        <taxon>Cephalothecaceae</taxon>
        <taxon>Phialemonium</taxon>
    </lineage>
</organism>
<proteinExistence type="predicted"/>
<dbReference type="AlphaFoldDB" id="A0AAJ0FQT8"/>